<keyword evidence="2" id="KW-1185">Reference proteome</keyword>
<dbReference type="EMBL" id="JBEVCJ010000004">
    <property type="protein sequence ID" value="MET1254406.1"/>
    <property type="molecule type" value="Genomic_DNA"/>
</dbReference>
<dbReference type="Proteomes" id="UP001548189">
    <property type="component" value="Unassembled WGS sequence"/>
</dbReference>
<dbReference type="Pfam" id="PF03435">
    <property type="entry name" value="Sacchrp_dh_NADP"/>
    <property type="match status" value="1"/>
</dbReference>
<name>A0ABV2BR41_9GAMM</name>
<comment type="caution">
    <text evidence="1">The sequence shown here is derived from an EMBL/GenBank/DDBJ whole genome shotgun (WGS) entry which is preliminary data.</text>
</comment>
<sequence length="380" mass="42349">MQTKIKSVIILGGYGNFGKRIAQHLIQINELTIFIAGRSLSKAQNLCQQLQQSKQCHSVQPLQIDIDDTNFSNIIRTVSPDLLIHTSGPFQGQDYRVAQACIAYHCHYIDLADDRHFVSHFAQLNAQLNQQLNAKPLTLISGASSVPGLSSCVISTYLHEFDQLDSIEIAIAPGNQAERGLATLEAILCNTGKPLKIFINGQWQTQFGWMSSQKKFFGSIVGHRWLANVDVPDLQLFPAYYRGVQTVTFQAGLELTLLHHVMVLMAWLTKKQIIKNWKNKAHYLLKISQWFNFFGSDIGGMSVRLVGKKKNKRFQLEWLLTAPNGIGPYIPTIPAIIVAEKLIQGQALETGAQACINLFSIAEFNEIANPMGITTQLVCS</sequence>
<dbReference type="PANTHER" id="PTHR43796:SF2">
    <property type="entry name" value="CARBOXYNORSPERMIDINE SYNTHASE"/>
    <property type="match status" value="1"/>
</dbReference>
<evidence type="ECO:0000313" key="1">
    <source>
        <dbReference type="EMBL" id="MET1254406.1"/>
    </source>
</evidence>
<protein>
    <submittedName>
        <fullName evidence="1">Saccharopine dehydrogenase NADP-binding domain-containing protein</fullName>
    </submittedName>
</protein>
<dbReference type="Gene3D" id="3.30.360.10">
    <property type="entry name" value="Dihydrodipicolinate Reductase, domain 2"/>
    <property type="match status" value="1"/>
</dbReference>
<accession>A0ABV2BR41</accession>
<dbReference type="InterPro" id="IPR036291">
    <property type="entry name" value="NAD(P)-bd_dom_sf"/>
</dbReference>
<reference evidence="1 2" key="1">
    <citation type="submission" date="2024-06" db="EMBL/GenBank/DDBJ databases">
        <authorList>
            <person name="Li F."/>
        </authorList>
    </citation>
    <scope>NUCLEOTIDE SEQUENCE [LARGE SCALE GENOMIC DNA]</scope>
    <source>
        <strain evidence="1 2">GXAS 311</strain>
    </source>
</reference>
<dbReference type="SUPFAM" id="SSF51735">
    <property type="entry name" value="NAD(P)-binding Rossmann-fold domains"/>
    <property type="match status" value="1"/>
</dbReference>
<dbReference type="PANTHER" id="PTHR43796">
    <property type="entry name" value="CARBOXYNORSPERMIDINE SYNTHASE"/>
    <property type="match status" value="1"/>
</dbReference>
<gene>
    <name evidence="1" type="ORF">ABVT43_04635</name>
</gene>
<proteinExistence type="predicted"/>
<dbReference type="Gene3D" id="3.40.50.720">
    <property type="entry name" value="NAD(P)-binding Rossmann-like Domain"/>
    <property type="match status" value="1"/>
</dbReference>
<evidence type="ECO:0000313" key="2">
    <source>
        <dbReference type="Proteomes" id="UP001548189"/>
    </source>
</evidence>
<dbReference type="InterPro" id="IPR005097">
    <property type="entry name" value="Sacchrp_dh_NADP-bd"/>
</dbReference>
<organism evidence="1 2">
    <name type="scientific">Aliikangiella maris</name>
    <dbReference type="NCBI Taxonomy" id="3162458"/>
    <lineage>
        <taxon>Bacteria</taxon>
        <taxon>Pseudomonadati</taxon>
        <taxon>Pseudomonadota</taxon>
        <taxon>Gammaproteobacteria</taxon>
        <taxon>Oceanospirillales</taxon>
        <taxon>Pleioneaceae</taxon>
        <taxon>Aliikangiella</taxon>
    </lineage>
</organism>